<feature type="chain" id="PRO_5003597573" evidence="1">
    <location>
        <begin position="19"/>
        <end position="643"/>
    </location>
</feature>
<name>H5SAX6_9BACT</name>
<dbReference type="PROSITE" id="PS51257">
    <property type="entry name" value="PROKAR_LIPOPROTEIN"/>
    <property type="match status" value="1"/>
</dbReference>
<dbReference type="PANTHER" id="PTHR35399:SF2">
    <property type="entry name" value="DUF839 DOMAIN-CONTAINING PROTEIN"/>
    <property type="match status" value="1"/>
</dbReference>
<dbReference type="AlphaFoldDB" id="H5SAX6"/>
<feature type="signal peptide" evidence="1">
    <location>
        <begin position="1"/>
        <end position="18"/>
    </location>
</feature>
<dbReference type="PANTHER" id="PTHR35399">
    <property type="entry name" value="SLR8030 PROTEIN"/>
    <property type="match status" value="1"/>
</dbReference>
<dbReference type="EMBL" id="AP011654">
    <property type="protein sequence ID" value="BAL53312.1"/>
    <property type="molecule type" value="Genomic_DNA"/>
</dbReference>
<accession>H5SAX6</accession>
<protein>
    <submittedName>
        <fullName evidence="2">Hypothetical conserved protein</fullName>
    </submittedName>
</protein>
<reference evidence="2" key="1">
    <citation type="journal article" date="2005" name="Environ. Microbiol.">
        <title>Genetic and functional properties of uncultivated thermophilic crenarchaeotes from a subsurface gold mine as revealed by analysis of genome fragments.</title>
        <authorList>
            <person name="Nunoura T."/>
            <person name="Hirayama H."/>
            <person name="Takami H."/>
            <person name="Oida H."/>
            <person name="Nishi S."/>
            <person name="Shimamura S."/>
            <person name="Suzuki Y."/>
            <person name="Inagaki F."/>
            <person name="Takai K."/>
            <person name="Nealson K.H."/>
            <person name="Horikoshi K."/>
        </authorList>
    </citation>
    <scope>NUCLEOTIDE SEQUENCE</scope>
</reference>
<sequence length="643" mass="70991">MKRMILLSAVLVIGAVSACSGGGDVGSSAQPTAIDFAPLGIPNTDKEHVSYKVTDKLIVTYSDGSKKEYPLSYEVLLQSGDQIGNYKWGQLLDVNAQPMSNIAYTAGEISWNPDANSLIKTSDSKYFIITHFEEPPGMLYASELDPNTLKVKSITPIDFSSVGGTIINCAGSLTPWNTHLGGEEDYDLNSIYSVSAGGKNPAYVQCAKDSNGYFTGNDSNGKSNYFCGYVGGVQRYLKDLNIDPNNGYLGDRFNLYNYGYIVEVAYINGKWDAAKHYITGKYTPEMAVVMPDRKTLYMTDDGNYKGLYKLVLNQPQNSFNKNWCGTLYAAKVKQLSDQNGGTFDVTWTQLGTACDSEVKAIIDKKPLLTDIFDVEDPRACPTDQGFKLITEDGIDECLRLKVGQYRSSKFTSDDEVKKAAAFLDTRKYAAYFGASVEFRKGEGLAYDPDNNALYYAITEIGGSMADGKGDINLPKNMCGAVYRLVLDQNYNAYRMEGIVIGKEIQKDPNDPDYQKYGQKWACHPDYIANPDNLKYIGYNTLLIGEDTSYHINNFVWAYNVKTGKLTRIAWVPTGAEVTGVFAHGQVGNNYIMTLNIQHPFVDTFRNADGNPVNSTYNDQNKDKKKGILGIIKGIPAGLLKLTH</sequence>
<keyword evidence="1" id="KW-0732">Signal</keyword>
<evidence type="ECO:0000256" key="1">
    <source>
        <dbReference type="SAM" id="SignalP"/>
    </source>
</evidence>
<dbReference type="InterPro" id="IPR008557">
    <property type="entry name" value="PhoX"/>
</dbReference>
<organism evidence="2">
    <name type="scientific">uncultured Aquificia bacterium</name>
    <dbReference type="NCBI Taxonomy" id="453415"/>
    <lineage>
        <taxon>Bacteria</taxon>
        <taxon>Pseudomonadati</taxon>
        <taxon>Aquificota</taxon>
        <taxon>Aquificia</taxon>
        <taxon>environmental samples</taxon>
    </lineage>
</organism>
<gene>
    <name evidence="2" type="ORF">HGMM_F06E10C31</name>
</gene>
<evidence type="ECO:0000313" key="2">
    <source>
        <dbReference type="EMBL" id="BAL53312.1"/>
    </source>
</evidence>
<proteinExistence type="predicted"/>
<dbReference type="Pfam" id="PF05787">
    <property type="entry name" value="PhoX"/>
    <property type="match status" value="1"/>
</dbReference>
<reference evidence="2" key="2">
    <citation type="journal article" date="2012" name="PLoS ONE">
        <title>A Deeply Branching Thermophilic Bacterium with an Ancient Acetyl-CoA Pathway Dominates a Subsurface Ecosystem.</title>
        <authorList>
            <person name="Takami H."/>
            <person name="Noguchi H."/>
            <person name="Takaki Y."/>
            <person name="Uchiyama I."/>
            <person name="Toyoda A."/>
            <person name="Nishi S."/>
            <person name="Chee G.-J."/>
            <person name="Arai W."/>
            <person name="Nunoura T."/>
            <person name="Itoh T."/>
            <person name="Hattori M."/>
            <person name="Takai K."/>
        </authorList>
    </citation>
    <scope>NUCLEOTIDE SEQUENCE</scope>
</reference>